<feature type="domain" description="CxxC-x17-CxxC" evidence="2">
    <location>
        <begin position="53"/>
        <end position="89"/>
    </location>
</feature>
<dbReference type="Pfam" id="PF23477">
    <property type="entry name" value="zf_Tbcl_2"/>
    <property type="match status" value="1"/>
</dbReference>
<dbReference type="RefSeq" id="WP_262395872.1">
    <property type="nucleotide sequence ID" value="NZ_JACRTD010000008.1"/>
</dbReference>
<evidence type="ECO:0000313" key="4">
    <source>
        <dbReference type="Proteomes" id="UP000623678"/>
    </source>
</evidence>
<evidence type="ECO:0000259" key="2">
    <source>
        <dbReference type="Pfam" id="PF23477"/>
    </source>
</evidence>
<dbReference type="Proteomes" id="UP000623678">
    <property type="component" value="Unassembled WGS sequence"/>
</dbReference>
<dbReference type="Gene3D" id="3.90.10.10">
    <property type="entry name" value="Cytochrome C3"/>
    <property type="match status" value="1"/>
</dbReference>
<protein>
    <submittedName>
        <fullName evidence="3">Zinc-ribbon domain containing protein</fullName>
    </submittedName>
</protein>
<reference evidence="3" key="1">
    <citation type="submission" date="2020-08" db="EMBL/GenBank/DDBJ databases">
        <title>Genome public.</title>
        <authorList>
            <person name="Liu C."/>
            <person name="Sun Q."/>
        </authorList>
    </citation>
    <scope>NUCLEOTIDE SEQUENCE</scope>
    <source>
        <strain evidence="3">NSJ-64</strain>
    </source>
</reference>
<sequence length="93" mass="10698">MYTDKTLTCKECGAEFVFTAGEQEFYAERGFVNEPQRCKACRDARKNNARPQREMFTATCASCGAEAKVPFQPREDRPVYCSECFAKMKEEQM</sequence>
<dbReference type="EMBL" id="JACRTD010000008">
    <property type="protein sequence ID" value="MBC8586150.1"/>
    <property type="molecule type" value="Genomic_DNA"/>
</dbReference>
<dbReference type="NCBIfam" id="TIGR04272">
    <property type="entry name" value="cxxc_cxxc_Mbark"/>
    <property type="match status" value="1"/>
</dbReference>
<evidence type="ECO:0000313" key="3">
    <source>
        <dbReference type="EMBL" id="MBC8586150.1"/>
    </source>
</evidence>
<name>A0A926ETT0_9FIRM</name>
<dbReference type="AlphaFoldDB" id="A0A926ETT0"/>
<feature type="domain" description="Probable zinc-binding" evidence="1">
    <location>
        <begin position="4"/>
        <end position="48"/>
    </location>
</feature>
<dbReference type="Pfam" id="PF13451">
    <property type="entry name" value="zf_Tbcl"/>
    <property type="match status" value="1"/>
</dbReference>
<keyword evidence="4" id="KW-1185">Reference proteome</keyword>
<accession>A0A926ETT0</accession>
<evidence type="ECO:0000259" key="1">
    <source>
        <dbReference type="Pfam" id="PF13451"/>
    </source>
</evidence>
<gene>
    <name evidence="3" type="ORF">H8705_11210</name>
</gene>
<proteinExistence type="predicted"/>
<dbReference type="InterPro" id="IPR026363">
    <property type="entry name" value="CxxC-x17-CxxC_dom"/>
</dbReference>
<organism evidence="3 4">
    <name type="scientific">Youxingia wuxianensis</name>
    <dbReference type="NCBI Taxonomy" id="2763678"/>
    <lineage>
        <taxon>Bacteria</taxon>
        <taxon>Bacillati</taxon>
        <taxon>Bacillota</taxon>
        <taxon>Clostridia</taxon>
        <taxon>Eubacteriales</taxon>
        <taxon>Oscillospiraceae</taxon>
        <taxon>Youxingia</taxon>
    </lineage>
</organism>
<dbReference type="InterPro" id="IPR025306">
    <property type="entry name" value="Zn-bnd_dom_prob"/>
</dbReference>
<comment type="caution">
    <text evidence="3">The sequence shown here is derived from an EMBL/GenBank/DDBJ whole genome shotgun (WGS) entry which is preliminary data.</text>
</comment>